<sequence>MTLETHNWSSSTHQELHKIVKDEIFPIVNQVDARVQNFKIQFLKEAAKFVGDFKSLTKEDDESLAKYKALELEIKRLLRAVVSQDIMSIVQKESVVDTSNLQTELECMKERFENCIIKKENEYAKLWNNCHFKLHPHTTRIKSCKNDKVIAPGMFRINPFKTSREAKHVPNNVRASARTKPINVSQPPVISKKYVISDSNGLSSTGIDNTKTKRPIIPICYDDDDDEESSTPLRDIIILELPPCIAITPVLSTKDSLIMGDEHLDTIPEKGSDEFIKSSVDNLFPNPSASEIERHSEGNLSNPLFDEEIISMKIDMCHFNAEFDLIESLLNQDSSIISSSKIDSLLDEFKLLCDNLSLRPPEEINSENSDVVINSFSPCPIPVEDSDPFMEEIDLCLTSDGSMPLGIDSDYSDTKEDNLFLEILLHDDLIPLSGILDFSNMV</sequence>
<organism evidence="1">
    <name type="scientific">Tanacetum cinerariifolium</name>
    <name type="common">Dalmatian daisy</name>
    <name type="synonym">Chrysanthemum cinerariifolium</name>
    <dbReference type="NCBI Taxonomy" id="118510"/>
    <lineage>
        <taxon>Eukaryota</taxon>
        <taxon>Viridiplantae</taxon>
        <taxon>Streptophyta</taxon>
        <taxon>Embryophyta</taxon>
        <taxon>Tracheophyta</taxon>
        <taxon>Spermatophyta</taxon>
        <taxon>Magnoliopsida</taxon>
        <taxon>eudicotyledons</taxon>
        <taxon>Gunneridae</taxon>
        <taxon>Pentapetalae</taxon>
        <taxon>asterids</taxon>
        <taxon>campanulids</taxon>
        <taxon>Asterales</taxon>
        <taxon>Asteraceae</taxon>
        <taxon>Asteroideae</taxon>
        <taxon>Anthemideae</taxon>
        <taxon>Anthemidinae</taxon>
        <taxon>Tanacetum</taxon>
    </lineage>
</organism>
<reference evidence="1" key="1">
    <citation type="journal article" date="2019" name="Sci. Rep.">
        <title>Draft genome of Tanacetum cinerariifolium, the natural source of mosquito coil.</title>
        <authorList>
            <person name="Yamashiro T."/>
            <person name="Shiraishi A."/>
            <person name="Satake H."/>
            <person name="Nakayama K."/>
        </authorList>
    </citation>
    <scope>NUCLEOTIDE SEQUENCE</scope>
</reference>
<accession>A0A699HMR3</accession>
<proteinExistence type="predicted"/>
<evidence type="ECO:0000313" key="1">
    <source>
        <dbReference type="EMBL" id="GEY12574.1"/>
    </source>
</evidence>
<protein>
    <recommendedName>
        <fullName evidence="2">Reverse transcriptase domain-containing protein</fullName>
    </recommendedName>
</protein>
<dbReference type="AlphaFoldDB" id="A0A699HMR3"/>
<comment type="caution">
    <text evidence="1">The sequence shown here is derived from an EMBL/GenBank/DDBJ whole genome shotgun (WGS) entry which is preliminary data.</text>
</comment>
<dbReference type="EMBL" id="BKCJ010153749">
    <property type="protein sequence ID" value="GEY12574.1"/>
    <property type="molecule type" value="Genomic_DNA"/>
</dbReference>
<name>A0A699HMR3_TANCI</name>
<evidence type="ECO:0008006" key="2">
    <source>
        <dbReference type="Google" id="ProtNLM"/>
    </source>
</evidence>
<gene>
    <name evidence="1" type="ORF">Tci_384548</name>
</gene>